<keyword evidence="1 4" id="KW-0813">Transport</keyword>
<evidence type="ECO:0000313" key="8">
    <source>
        <dbReference type="Proteomes" id="UP001143304"/>
    </source>
</evidence>
<comment type="caution">
    <text evidence="7">The sequence shown here is derived from an EMBL/GenBank/DDBJ whole genome shotgun (WGS) entry which is preliminary data.</text>
</comment>
<keyword evidence="3 4" id="KW-0574">Periplasm</keyword>
<proteinExistence type="inferred from homology"/>
<evidence type="ECO:0000256" key="2">
    <source>
        <dbReference type="ARBA" id="ARBA00022729"/>
    </source>
</evidence>
<dbReference type="InterPro" id="IPR052037">
    <property type="entry name" value="LPS_export_LptA"/>
</dbReference>
<dbReference type="PANTHER" id="PTHR36504">
    <property type="entry name" value="LIPOPOLYSACCHARIDE EXPORT SYSTEM PROTEIN LPTA"/>
    <property type="match status" value="1"/>
</dbReference>
<feature type="compositionally biased region" description="Polar residues" evidence="5">
    <location>
        <begin position="197"/>
        <end position="207"/>
    </location>
</feature>
<evidence type="ECO:0000313" key="7">
    <source>
        <dbReference type="EMBL" id="MCX2977323.1"/>
    </source>
</evidence>
<reference evidence="7" key="1">
    <citation type="submission" date="2019-02" db="EMBL/GenBank/DDBJ databases">
        <authorList>
            <person name="Li S.-H."/>
        </authorList>
    </citation>
    <scope>NUCLEOTIDE SEQUENCE</scope>
    <source>
        <strain evidence="7">IMCC11814</strain>
    </source>
</reference>
<feature type="domain" description="Organic solvent tolerance-like N-terminal" evidence="6">
    <location>
        <begin position="53"/>
        <end position="163"/>
    </location>
</feature>
<dbReference type="InterPro" id="IPR005653">
    <property type="entry name" value="OstA-like_N"/>
</dbReference>
<protein>
    <recommendedName>
        <fullName evidence="4">Lipopolysaccharide export system protein LptA</fullName>
    </recommendedName>
</protein>
<comment type="subcellular location">
    <subcellularLocation>
        <location evidence="4">Periplasm</location>
    </subcellularLocation>
</comment>
<dbReference type="EMBL" id="SHNO01000001">
    <property type="protein sequence ID" value="MCX2977323.1"/>
    <property type="molecule type" value="Genomic_DNA"/>
</dbReference>
<keyword evidence="2 4" id="KW-0732">Signal</keyword>
<keyword evidence="8" id="KW-1185">Reference proteome</keyword>
<evidence type="ECO:0000256" key="1">
    <source>
        <dbReference type="ARBA" id="ARBA00022448"/>
    </source>
</evidence>
<comment type="function">
    <text evidence="4">Involved in the assembly of lipopolysaccharide (LPS). Required for the translocation of LPS from the inner membrane to the outer membrane. May form a bridge between the inner membrane and the outer membrane, via interactions with LptC and LptD, thereby facilitating LPS transfer across the periplasm.</text>
</comment>
<evidence type="ECO:0000256" key="5">
    <source>
        <dbReference type="SAM" id="MobiDB-lite"/>
    </source>
</evidence>
<dbReference type="PANTHER" id="PTHR36504:SF1">
    <property type="entry name" value="LIPOPOLYSACCHARIDE EXPORT SYSTEM PROTEIN LPTA"/>
    <property type="match status" value="1"/>
</dbReference>
<evidence type="ECO:0000256" key="4">
    <source>
        <dbReference type="HAMAP-Rule" id="MF_01914"/>
    </source>
</evidence>
<sequence length="244" mass="26702" precursor="true">MKAVKKKTPSRLLHYRRHQRIALRCAVTTLLAPLFLITPSAAALPDDREQPIHITADKALRDEVEGVTVYSGSVHLVQGSMELDADKLTIYHTTDTADKIIAEGQPAKMRQQPDINKAIVHAHGHVITYYKSEDRVNLQTEARIEQEGAVVEGDAIDYFITKQVITAESDKTNQNERVVVVIPPSVQPGTEDDRESANNGITDSVSTLDVEASATNEPGIDATAQTEPGNTQREDKDSGPTQGE</sequence>
<dbReference type="NCBIfam" id="TIGR03002">
    <property type="entry name" value="outer_YhbN_LptA"/>
    <property type="match status" value="1"/>
</dbReference>
<evidence type="ECO:0000259" key="6">
    <source>
        <dbReference type="Pfam" id="PF03968"/>
    </source>
</evidence>
<comment type="subunit">
    <text evidence="4">Component of the lipopolysaccharide transport and assembly complex.</text>
</comment>
<dbReference type="Pfam" id="PF03968">
    <property type="entry name" value="LptD_N"/>
    <property type="match status" value="1"/>
</dbReference>
<dbReference type="Gene3D" id="2.60.450.10">
    <property type="entry name" value="Lipopolysaccharide (LPS) transport protein A like domain"/>
    <property type="match status" value="1"/>
</dbReference>
<organism evidence="7 8">
    <name type="scientific">Candidatus Marimicrobium litorale</name>
    <dbReference type="NCBI Taxonomy" id="2518991"/>
    <lineage>
        <taxon>Bacteria</taxon>
        <taxon>Pseudomonadati</taxon>
        <taxon>Pseudomonadota</taxon>
        <taxon>Gammaproteobacteria</taxon>
        <taxon>Cellvibrionales</taxon>
        <taxon>Halieaceae</taxon>
        <taxon>Marimicrobium</taxon>
    </lineage>
</organism>
<gene>
    <name evidence="4 7" type="primary">lptA</name>
    <name evidence="7" type="ORF">EYC82_08145</name>
</gene>
<feature type="signal peptide" evidence="4">
    <location>
        <begin position="1"/>
        <end position="43"/>
    </location>
</feature>
<evidence type="ECO:0000256" key="3">
    <source>
        <dbReference type="ARBA" id="ARBA00022764"/>
    </source>
</evidence>
<dbReference type="RefSeq" id="WP_279249050.1">
    <property type="nucleotide sequence ID" value="NZ_SHNO01000001.1"/>
</dbReference>
<accession>A0ABT3T4W6</accession>
<name>A0ABT3T4W6_9GAMM</name>
<feature type="region of interest" description="Disordered" evidence="5">
    <location>
        <begin position="184"/>
        <end position="244"/>
    </location>
</feature>
<dbReference type="HAMAP" id="MF_01914">
    <property type="entry name" value="LPS_assembly_LptA"/>
    <property type="match status" value="1"/>
</dbReference>
<comment type="similarity">
    <text evidence="4">Belongs to the LptA family.</text>
</comment>
<feature type="chain" id="PRO_5044942116" description="Lipopolysaccharide export system protein LptA" evidence="4">
    <location>
        <begin position="44"/>
        <end position="244"/>
    </location>
</feature>
<dbReference type="InterPro" id="IPR014340">
    <property type="entry name" value="LptA"/>
</dbReference>
<dbReference type="Proteomes" id="UP001143304">
    <property type="component" value="Unassembled WGS sequence"/>
</dbReference>